<proteinExistence type="predicted"/>
<dbReference type="EMBL" id="WSTA01000019">
    <property type="protein sequence ID" value="MWB98097.1"/>
    <property type="molecule type" value="Genomic_DNA"/>
</dbReference>
<feature type="compositionally biased region" description="Basic and acidic residues" evidence="1">
    <location>
        <begin position="89"/>
        <end position="102"/>
    </location>
</feature>
<organism evidence="3 4">
    <name type="scientific">Agromyces seonyuensis</name>
    <dbReference type="NCBI Taxonomy" id="2662446"/>
    <lineage>
        <taxon>Bacteria</taxon>
        <taxon>Bacillati</taxon>
        <taxon>Actinomycetota</taxon>
        <taxon>Actinomycetes</taxon>
        <taxon>Micrococcales</taxon>
        <taxon>Microbacteriaceae</taxon>
        <taxon>Agromyces</taxon>
    </lineage>
</organism>
<dbReference type="Proteomes" id="UP000438182">
    <property type="component" value="Unassembled WGS sequence"/>
</dbReference>
<accession>A0A6I4P3Z4</accession>
<evidence type="ECO:0000256" key="1">
    <source>
        <dbReference type="SAM" id="MobiDB-lite"/>
    </source>
</evidence>
<comment type="caution">
    <text evidence="3">The sequence shown here is derived from an EMBL/GenBank/DDBJ whole genome shotgun (WGS) entry which is preliminary data.</text>
</comment>
<reference evidence="3 4" key="1">
    <citation type="submission" date="2019-12" db="EMBL/GenBank/DDBJ databases">
        <authorList>
            <person name="Kim Y.S."/>
        </authorList>
    </citation>
    <scope>NUCLEOTIDE SEQUENCE [LARGE SCALE GENOMIC DNA]</scope>
    <source>
        <strain evidence="3 4">MMS17-SY077</strain>
    </source>
</reference>
<dbReference type="AlphaFoldDB" id="A0A6I4P3Z4"/>
<keyword evidence="4" id="KW-1185">Reference proteome</keyword>
<evidence type="ECO:0000313" key="4">
    <source>
        <dbReference type="Proteomes" id="UP000438182"/>
    </source>
</evidence>
<evidence type="ECO:0000313" key="3">
    <source>
        <dbReference type="EMBL" id="MWB98097.1"/>
    </source>
</evidence>
<protein>
    <submittedName>
        <fullName evidence="3">Uncharacterized protein</fullName>
    </submittedName>
</protein>
<keyword evidence="2" id="KW-0812">Transmembrane</keyword>
<evidence type="ECO:0000256" key="2">
    <source>
        <dbReference type="SAM" id="Phobius"/>
    </source>
</evidence>
<dbReference type="RefSeq" id="WP_160423441.1">
    <property type="nucleotide sequence ID" value="NZ_WSTA01000019.1"/>
</dbReference>
<sequence>MDWWGYALIAAALGACGWFAVQRGWIDLSDKRKSTGGGSGSGVFGALDEVFAPARHEAQAELDRQAILPAPAPLPGDDDRGISFASRPAAREHDPDDERVARADRFKGSIRLELDPD</sequence>
<keyword evidence="2" id="KW-0472">Membrane</keyword>
<feature type="transmembrane region" description="Helical" evidence="2">
    <location>
        <begin position="6"/>
        <end position="26"/>
    </location>
</feature>
<feature type="region of interest" description="Disordered" evidence="1">
    <location>
        <begin position="69"/>
        <end position="102"/>
    </location>
</feature>
<keyword evidence="2" id="KW-1133">Transmembrane helix</keyword>
<gene>
    <name evidence="3" type="ORF">GB864_05975</name>
</gene>
<name>A0A6I4P3Z4_9MICO</name>